<evidence type="ECO:0000256" key="1">
    <source>
        <dbReference type="SAM" id="Phobius"/>
    </source>
</evidence>
<dbReference type="STRING" id="1184609.KILIM_003_00670"/>
<sequence>MDLTTLFTGLALNLTIITVLVFGCYRRRHSKVDLMLSYIVLNIGVFGAVALLAGADGGLALGMGLFGILSIIRLRSSAISQTEVAYYFVALVLGLVNSLGAHVLPLAITINVLLVGALWALDRGEQAVKRRPTETRRITLDVVHDDPDALRADLYGRLRIPALSVVVEEIDYVRDVMVLKVEVERPKKATAAAALPGGHAQGDAIYAGGAR</sequence>
<accession>K6W4Q8</accession>
<evidence type="ECO:0008006" key="4">
    <source>
        <dbReference type="Google" id="ProtNLM"/>
    </source>
</evidence>
<evidence type="ECO:0000313" key="3">
    <source>
        <dbReference type="Proteomes" id="UP000008366"/>
    </source>
</evidence>
<dbReference type="RefSeq" id="WP_006590678.1">
    <property type="nucleotide sequence ID" value="NZ_BAHD01000003.1"/>
</dbReference>
<feature type="transmembrane region" description="Helical" evidence="1">
    <location>
        <begin position="32"/>
        <end position="51"/>
    </location>
</feature>
<dbReference type="AlphaFoldDB" id="K6W4Q8"/>
<keyword evidence="1" id="KW-0812">Transmembrane</keyword>
<name>K6W4Q8_9MICO</name>
<dbReference type="eggNOG" id="ENOG50308PC">
    <property type="taxonomic scope" value="Bacteria"/>
</dbReference>
<dbReference type="Proteomes" id="UP000008366">
    <property type="component" value="Unassembled WGS sequence"/>
</dbReference>
<evidence type="ECO:0000313" key="2">
    <source>
        <dbReference type="EMBL" id="GAB94145.1"/>
    </source>
</evidence>
<proteinExistence type="predicted"/>
<keyword evidence="3" id="KW-1185">Reference proteome</keyword>
<reference evidence="2 3" key="1">
    <citation type="submission" date="2012-08" db="EMBL/GenBank/DDBJ databases">
        <title>Whole genome shotgun sequence of Kineosphaera limosa NBRC 100340.</title>
        <authorList>
            <person name="Yoshida I."/>
            <person name="Isaki S."/>
            <person name="Hosoyama A."/>
            <person name="Tsuchikane K."/>
            <person name="Katsumata H."/>
            <person name="Ando Y."/>
            <person name="Ohji S."/>
            <person name="Hamada M."/>
            <person name="Tamura T."/>
            <person name="Yamazoe A."/>
            <person name="Yamazaki S."/>
            <person name="Fujita N."/>
        </authorList>
    </citation>
    <scope>NUCLEOTIDE SEQUENCE [LARGE SCALE GENOMIC DNA]</scope>
    <source>
        <strain evidence="2 3">NBRC 100340</strain>
    </source>
</reference>
<gene>
    <name evidence="2" type="ORF">KILIM_003_00670</name>
</gene>
<comment type="caution">
    <text evidence="2">The sequence shown here is derived from an EMBL/GenBank/DDBJ whole genome shotgun (WGS) entry which is preliminary data.</text>
</comment>
<feature type="transmembrane region" description="Helical" evidence="1">
    <location>
        <begin position="106"/>
        <end position="121"/>
    </location>
</feature>
<dbReference type="EMBL" id="BAHD01000003">
    <property type="protein sequence ID" value="GAB94145.1"/>
    <property type="molecule type" value="Genomic_DNA"/>
</dbReference>
<keyword evidence="1" id="KW-0472">Membrane</keyword>
<dbReference type="OrthoDB" id="3827267at2"/>
<dbReference type="InterPro" id="IPR032531">
    <property type="entry name" value="DUF4956"/>
</dbReference>
<feature type="transmembrane region" description="Helical" evidence="1">
    <location>
        <begin position="6"/>
        <end position="25"/>
    </location>
</feature>
<organism evidence="2 3">
    <name type="scientific">Kineosphaera limosa NBRC 100340</name>
    <dbReference type="NCBI Taxonomy" id="1184609"/>
    <lineage>
        <taxon>Bacteria</taxon>
        <taxon>Bacillati</taxon>
        <taxon>Actinomycetota</taxon>
        <taxon>Actinomycetes</taxon>
        <taxon>Micrococcales</taxon>
        <taxon>Dermatophilaceae</taxon>
        <taxon>Kineosphaera</taxon>
    </lineage>
</organism>
<protein>
    <recommendedName>
        <fullName evidence="4">DUF4956 domain-containing protein</fullName>
    </recommendedName>
</protein>
<keyword evidence="1" id="KW-1133">Transmembrane helix</keyword>
<dbReference type="Pfam" id="PF16316">
    <property type="entry name" value="DUF4956"/>
    <property type="match status" value="1"/>
</dbReference>